<dbReference type="Pfam" id="PF25819">
    <property type="entry name" value="Nal1_C"/>
    <property type="match status" value="1"/>
</dbReference>
<dbReference type="Gene3D" id="1.10.575.10">
    <property type="entry name" value="P1 Nuclease"/>
    <property type="match status" value="1"/>
</dbReference>
<dbReference type="InterPro" id="IPR057904">
    <property type="entry name" value="Nal1_C"/>
</dbReference>
<feature type="compositionally biased region" description="Basic residues" evidence="1">
    <location>
        <begin position="773"/>
        <end position="784"/>
    </location>
</feature>
<feature type="domain" description="Nal1 C-terminal" evidence="2">
    <location>
        <begin position="169"/>
        <end position="362"/>
    </location>
</feature>
<dbReference type="Proteomes" id="UP000467148">
    <property type="component" value="Chromosome"/>
</dbReference>
<dbReference type="InterPro" id="IPR008947">
    <property type="entry name" value="PLipase_C/P1_nuclease_dom_sf"/>
</dbReference>
<protein>
    <recommendedName>
        <fullName evidence="2">Nal1 C-terminal domain-containing protein</fullName>
    </recommendedName>
</protein>
<proteinExistence type="predicted"/>
<keyword evidence="4" id="KW-1185">Reference proteome</keyword>
<evidence type="ECO:0000256" key="1">
    <source>
        <dbReference type="SAM" id="MobiDB-lite"/>
    </source>
</evidence>
<dbReference type="RefSeq" id="WP_163745673.1">
    <property type="nucleotide sequence ID" value="NZ_AP022596.1"/>
</dbReference>
<evidence type="ECO:0000259" key="2">
    <source>
        <dbReference type="Pfam" id="PF25819"/>
    </source>
</evidence>
<evidence type="ECO:0000313" key="3">
    <source>
        <dbReference type="EMBL" id="BBY62816.1"/>
    </source>
</evidence>
<dbReference type="EMBL" id="AP022596">
    <property type="protein sequence ID" value="BBY62816.1"/>
    <property type="molecule type" value="Genomic_DNA"/>
</dbReference>
<gene>
    <name evidence="3" type="ORF">MHEL_10590</name>
</gene>
<dbReference type="KEGG" id="mhev:MHEL_10590"/>
<reference evidence="3 4" key="1">
    <citation type="journal article" date="2019" name="Emerg. Microbes Infect.">
        <title>Comprehensive subspecies identification of 175 nontuberculous mycobacteria species based on 7547 genomic profiles.</title>
        <authorList>
            <person name="Matsumoto Y."/>
            <person name="Kinjo T."/>
            <person name="Motooka D."/>
            <person name="Nabeya D."/>
            <person name="Jung N."/>
            <person name="Uechi K."/>
            <person name="Horii T."/>
            <person name="Iida T."/>
            <person name="Fujita J."/>
            <person name="Nakamura S."/>
        </authorList>
    </citation>
    <scope>NUCLEOTIDE SEQUENCE [LARGE SCALE GENOMIC DNA]</scope>
    <source>
        <strain evidence="3 4">JCM 30396</strain>
    </source>
</reference>
<accession>A0A7I7T3Z6</accession>
<name>A0A7I7T3Z6_9MYCO</name>
<sequence>MRHSTRELSRKPEQLSAVDFQSLGVRDLLDARDQFRVHLAHKPNVFSTAVGRYLVRDTDPDTHEVSNARLSHRQPKAAPRTLRNSSVKTWSWPCVLVFVKRWQTLDDLAKHPEDVVPPFIYMPDGRIIPVCVVLAESAHLSAPILDPSHLAADSLGVGSPIYVDAQGMRRMGTVACLVSDGSDFYALTNTHLAGVVGRPVRALLDGVPVVVGNTLGAPHLTERTFSEVYPSLPGRDAVVNIDAAIVRLEDANIWDESVLTKPLGDVKDFDASTASLSWIGQPVVGHGAASGEMHGEIKALFYRYKSVGGRDYIADFVIGTRSDGTSGPLVTQPGDSGSLWCLDGVIEPGERSPFGLEWGGQQITDDPAGGQFLQFSLATSMAVVLRELNLDLLSGPTAERVQYWGPVGHFKIGQQACFLVKNPALRKFFTANVNNLSFRDNNQLKTATDLQAKDFVPLSDVPDVVWKTTINKVKPKVARVMENWNHYADIDLPGGDGQSLLEAYQADEDSLNHSNWMDFYDDAPPPSASTSKTNNQGALPFRAWQIFAKIVEFARQGDGARFLTAAGCLAHYVGDACQPLHSSQHSDGLNGARTGVHATYEDNMVDAHADDIAREISGAIKNLSFTPRTIGSPRDAAKAVMDLMIFARDTLPPETICTTYNKARPGQHTSATKAPAVLDALWNTCGEQTVDVIAAGAVTLSALWAAAWKLSGAANDSDWLTTVLDGTTDLMPIYQDKDFLTSLHLKYLGQDDLPGSDAPQNPPPPPSSAPAKKAARKAPAKKASGKQAAHQAAPAKATKKAARKR</sequence>
<dbReference type="GO" id="GO:0016788">
    <property type="term" value="F:hydrolase activity, acting on ester bonds"/>
    <property type="evidence" value="ECO:0007669"/>
    <property type="project" value="InterPro"/>
</dbReference>
<dbReference type="SUPFAM" id="SSF50494">
    <property type="entry name" value="Trypsin-like serine proteases"/>
    <property type="match status" value="1"/>
</dbReference>
<feature type="region of interest" description="Disordered" evidence="1">
    <location>
        <begin position="751"/>
        <end position="805"/>
    </location>
</feature>
<dbReference type="AlphaFoldDB" id="A0A7I7T3Z6"/>
<dbReference type="SUPFAM" id="SSF48537">
    <property type="entry name" value="Phospholipase C/P1 nuclease"/>
    <property type="match status" value="1"/>
</dbReference>
<evidence type="ECO:0000313" key="4">
    <source>
        <dbReference type="Proteomes" id="UP000467148"/>
    </source>
</evidence>
<dbReference type="InterPro" id="IPR009003">
    <property type="entry name" value="Peptidase_S1_PA"/>
</dbReference>
<organism evidence="3 4">
    <name type="scientific">Mycolicibacterium helvum</name>
    <dbReference type="NCBI Taxonomy" id="1534349"/>
    <lineage>
        <taxon>Bacteria</taxon>
        <taxon>Bacillati</taxon>
        <taxon>Actinomycetota</taxon>
        <taxon>Actinomycetes</taxon>
        <taxon>Mycobacteriales</taxon>
        <taxon>Mycobacteriaceae</taxon>
        <taxon>Mycolicibacterium</taxon>
    </lineage>
</organism>
<feature type="compositionally biased region" description="Low complexity" evidence="1">
    <location>
        <begin position="785"/>
        <end position="796"/>
    </location>
</feature>